<evidence type="ECO:0000313" key="2">
    <source>
        <dbReference type="Proteomes" id="UP000565521"/>
    </source>
</evidence>
<protein>
    <submittedName>
        <fullName evidence="1">Uncharacterized protein</fullName>
    </submittedName>
</protein>
<reference evidence="1 2" key="1">
    <citation type="submission" date="2020-05" db="EMBL/GenBank/DDBJ databases">
        <title>Hymenobacter terrestris sp. nov. and Hymenobacter lapidiphilus sp. nov., isolated from regoliths in Antarctica.</title>
        <authorList>
            <person name="Sedlacek I."/>
            <person name="Pantucek R."/>
            <person name="Zeman M."/>
            <person name="Holochova P."/>
            <person name="Kralova S."/>
            <person name="Stankova E."/>
            <person name="Sedo O."/>
            <person name="Micenkova L."/>
            <person name="Svec P."/>
            <person name="Gupta V."/>
            <person name="Sood U."/>
            <person name="Korpole U.S."/>
            <person name="Lal R."/>
        </authorList>
    </citation>
    <scope>NUCLEOTIDE SEQUENCE [LARGE SCALE GENOMIC DNA]</scope>
    <source>
        <strain evidence="1 2">P5342</strain>
    </source>
</reference>
<organism evidence="1 2">
    <name type="scientific">Hymenobacter lapidiphilus</name>
    <dbReference type="NCBI Taxonomy" id="2608003"/>
    <lineage>
        <taxon>Bacteria</taxon>
        <taxon>Pseudomonadati</taxon>
        <taxon>Bacteroidota</taxon>
        <taxon>Cytophagia</taxon>
        <taxon>Cytophagales</taxon>
        <taxon>Hymenobacteraceae</taxon>
        <taxon>Hymenobacter</taxon>
    </lineage>
</organism>
<dbReference type="Proteomes" id="UP000565521">
    <property type="component" value="Unassembled WGS sequence"/>
</dbReference>
<dbReference type="RefSeq" id="WP_176909245.1">
    <property type="nucleotide sequence ID" value="NZ_JABKAU010000028.1"/>
</dbReference>
<comment type="caution">
    <text evidence="1">The sequence shown here is derived from an EMBL/GenBank/DDBJ whole genome shotgun (WGS) entry which is preliminary data.</text>
</comment>
<evidence type="ECO:0000313" key="1">
    <source>
        <dbReference type="EMBL" id="NVO32375.1"/>
    </source>
</evidence>
<sequence>MLVRSDNAAQLAVRLLNRPRLHEQLSRKISATKAKCHAADAELHVI</sequence>
<proteinExistence type="predicted"/>
<accession>A0A7Y7PR45</accession>
<name>A0A7Y7PR45_9BACT</name>
<gene>
    <name evidence="1" type="ORF">HW554_14250</name>
</gene>
<keyword evidence="2" id="KW-1185">Reference proteome</keyword>
<dbReference type="EMBL" id="JABKAU010000028">
    <property type="protein sequence ID" value="NVO32375.1"/>
    <property type="molecule type" value="Genomic_DNA"/>
</dbReference>
<dbReference type="AlphaFoldDB" id="A0A7Y7PR45"/>